<dbReference type="EC" id="5.6.2.4" evidence="13"/>
<evidence type="ECO:0000256" key="7">
    <source>
        <dbReference type="ARBA" id="ARBA00022839"/>
    </source>
</evidence>
<dbReference type="GO" id="GO:0000725">
    <property type="term" value="P:recombinational repair"/>
    <property type="evidence" value="ECO:0007669"/>
    <property type="project" value="TreeGrafter"/>
</dbReference>
<accession>A0A6J7DQE0</accession>
<dbReference type="InterPro" id="IPR014016">
    <property type="entry name" value="UvrD-like_ATP-bd"/>
</dbReference>
<dbReference type="GO" id="GO:0004527">
    <property type="term" value="F:exonuclease activity"/>
    <property type="evidence" value="ECO:0007669"/>
    <property type="project" value="UniProtKB-KW"/>
</dbReference>
<dbReference type="EMBL" id="CAFBLW010000018">
    <property type="protein sequence ID" value="CAB4871758.1"/>
    <property type="molecule type" value="Genomic_DNA"/>
</dbReference>
<evidence type="ECO:0000256" key="6">
    <source>
        <dbReference type="ARBA" id="ARBA00022806"/>
    </source>
</evidence>
<keyword evidence="2" id="KW-0540">Nuclease</keyword>
<dbReference type="GO" id="GO:0033202">
    <property type="term" value="C:DNA helicase complex"/>
    <property type="evidence" value="ECO:0007669"/>
    <property type="project" value="TreeGrafter"/>
</dbReference>
<dbReference type="InterPro" id="IPR000212">
    <property type="entry name" value="DNA_helicase_UvrD/REP"/>
</dbReference>
<protein>
    <recommendedName>
        <fullName evidence="13">DNA 3'-5' helicase</fullName>
        <ecNumber evidence="13">5.6.2.4</ecNumber>
    </recommendedName>
</protein>
<dbReference type="GO" id="GO:0005524">
    <property type="term" value="F:ATP binding"/>
    <property type="evidence" value="ECO:0007669"/>
    <property type="project" value="UniProtKB-KW"/>
</dbReference>
<evidence type="ECO:0000256" key="10">
    <source>
        <dbReference type="ARBA" id="ARBA00023204"/>
    </source>
</evidence>
<keyword evidence="11" id="KW-0413">Isomerase</keyword>
<keyword evidence="3" id="KW-0547">Nucleotide-binding</keyword>
<dbReference type="InterPro" id="IPR011604">
    <property type="entry name" value="PDDEXK-like_dom_sf"/>
</dbReference>
<gene>
    <name evidence="17" type="ORF">UFOPK3461_00370</name>
</gene>
<keyword evidence="4" id="KW-0227">DNA damage</keyword>
<evidence type="ECO:0000256" key="12">
    <source>
        <dbReference type="ARBA" id="ARBA00034617"/>
    </source>
</evidence>
<evidence type="ECO:0000256" key="13">
    <source>
        <dbReference type="ARBA" id="ARBA00034808"/>
    </source>
</evidence>
<dbReference type="InterPro" id="IPR038726">
    <property type="entry name" value="PDDEXK_AddAB-type"/>
</dbReference>
<dbReference type="GO" id="GO:0043138">
    <property type="term" value="F:3'-5' DNA helicase activity"/>
    <property type="evidence" value="ECO:0007669"/>
    <property type="project" value="UniProtKB-EC"/>
</dbReference>
<dbReference type="AlphaFoldDB" id="A0A6J7DQE0"/>
<evidence type="ECO:0000256" key="1">
    <source>
        <dbReference type="ARBA" id="ARBA00009922"/>
    </source>
</evidence>
<evidence type="ECO:0000259" key="15">
    <source>
        <dbReference type="PROSITE" id="PS51198"/>
    </source>
</evidence>
<evidence type="ECO:0000313" key="17">
    <source>
        <dbReference type="EMBL" id="CAB4871758.1"/>
    </source>
</evidence>
<dbReference type="PANTHER" id="PTHR11070:SF59">
    <property type="entry name" value="DNA 3'-5' HELICASE"/>
    <property type="match status" value="1"/>
</dbReference>
<dbReference type="InterPro" id="IPR013986">
    <property type="entry name" value="DExx_box_DNA_helicase_dom_sf"/>
</dbReference>
<dbReference type="PROSITE" id="PS51198">
    <property type="entry name" value="UVRD_HELICASE_ATP_BIND"/>
    <property type="match status" value="1"/>
</dbReference>
<evidence type="ECO:0000256" key="2">
    <source>
        <dbReference type="ARBA" id="ARBA00022722"/>
    </source>
</evidence>
<comment type="catalytic activity">
    <reaction evidence="14">
        <text>ATP + H2O = ADP + phosphate + H(+)</text>
        <dbReference type="Rhea" id="RHEA:13065"/>
        <dbReference type="ChEBI" id="CHEBI:15377"/>
        <dbReference type="ChEBI" id="CHEBI:15378"/>
        <dbReference type="ChEBI" id="CHEBI:30616"/>
        <dbReference type="ChEBI" id="CHEBI:43474"/>
        <dbReference type="ChEBI" id="CHEBI:456216"/>
        <dbReference type="EC" id="5.6.2.4"/>
    </reaction>
</comment>
<keyword evidence="5" id="KW-0378">Hydrolase</keyword>
<keyword evidence="7" id="KW-0269">Exonuclease</keyword>
<evidence type="ECO:0000256" key="8">
    <source>
        <dbReference type="ARBA" id="ARBA00022840"/>
    </source>
</evidence>
<feature type="domain" description="UvrD-like helicase C-terminal" evidence="16">
    <location>
        <begin position="327"/>
        <end position="629"/>
    </location>
</feature>
<dbReference type="SUPFAM" id="SSF52540">
    <property type="entry name" value="P-loop containing nucleoside triphosphate hydrolases"/>
    <property type="match status" value="1"/>
</dbReference>
<dbReference type="Gene3D" id="3.40.50.300">
    <property type="entry name" value="P-loop containing nucleotide triphosphate hydrolases"/>
    <property type="match status" value="2"/>
</dbReference>
<feature type="domain" description="UvrD-like helicase ATP-binding" evidence="15">
    <location>
        <begin position="15"/>
        <end position="322"/>
    </location>
</feature>
<evidence type="ECO:0000256" key="3">
    <source>
        <dbReference type="ARBA" id="ARBA00022741"/>
    </source>
</evidence>
<dbReference type="GO" id="GO:0003677">
    <property type="term" value="F:DNA binding"/>
    <property type="evidence" value="ECO:0007669"/>
    <property type="project" value="UniProtKB-KW"/>
</dbReference>
<evidence type="ECO:0000256" key="9">
    <source>
        <dbReference type="ARBA" id="ARBA00023125"/>
    </source>
</evidence>
<dbReference type="Pfam" id="PF13361">
    <property type="entry name" value="UvrD_C"/>
    <property type="match status" value="2"/>
</dbReference>
<dbReference type="PROSITE" id="PS51217">
    <property type="entry name" value="UVRD_HELICASE_CTER"/>
    <property type="match status" value="1"/>
</dbReference>
<dbReference type="InterPro" id="IPR027417">
    <property type="entry name" value="P-loop_NTPase"/>
</dbReference>
<evidence type="ECO:0000256" key="5">
    <source>
        <dbReference type="ARBA" id="ARBA00022801"/>
    </source>
</evidence>
<keyword evidence="8" id="KW-0067">ATP-binding</keyword>
<comment type="catalytic activity">
    <reaction evidence="12">
        <text>Couples ATP hydrolysis with the unwinding of duplex DNA by translocating in the 3'-5' direction.</text>
        <dbReference type="EC" id="5.6.2.4"/>
    </reaction>
</comment>
<keyword evidence="10" id="KW-0234">DNA repair</keyword>
<dbReference type="Pfam" id="PF00580">
    <property type="entry name" value="UvrD-helicase"/>
    <property type="match status" value="1"/>
</dbReference>
<comment type="similarity">
    <text evidence="1">Belongs to the helicase family. UvrD subfamily.</text>
</comment>
<keyword evidence="9" id="KW-0238">DNA-binding</keyword>
<evidence type="ECO:0000256" key="11">
    <source>
        <dbReference type="ARBA" id="ARBA00023235"/>
    </source>
</evidence>
<reference evidence="17" key="1">
    <citation type="submission" date="2020-05" db="EMBL/GenBank/DDBJ databases">
        <authorList>
            <person name="Chiriac C."/>
            <person name="Salcher M."/>
            <person name="Ghai R."/>
            <person name="Kavagutti S V."/>
        </authorList>
    </citation>
    <scope>NUCLEOTIDE SEQUENCE</scope>
</reference>
<sequence length="1048" mass="114530">MGIELVKRANGVDAPALDSVQASAVEHRGSPLVVSGGPGTGKTSILIEAALSRIAGGQNPDSILLITYGRERASELRDAIALRTTQTMYEPLARTFHSLAYSIMKMKTGEGYHEPILLSGPEQESFIKELLEGDVEDGYRSWPVELQDGEDKKGNPLLTSGFVRELRDLIMRANERGISPSELASRGGKVGEKYWAAAADFWQRYKEVMAIREEGAADSKMRIDPSELINVAIAHLNQNEKLRAELQARFKTIMVDEFQESDPAQRALLRLIAGEDLIISVDADSAVGRFRGADPDGLSAEIEKYKSAGASVIQLSKVYRSSPEIFEIGKSVAESFRSKSENRNRQSAYSDVEKSEQPLIVSRLRSQSEEAQYIAYQFKRAHLIQGISYSDMAVILRSEGTQSAALRRAFSQVGIPVAGDLQTLANNPAIAPFLLLARVAVGEQSLNLDTCEKLLLSEFGGADSISLRRTRSALLAARDEEHDKRSGTQMIIDAIDKGDIPIEDSAALNRVHELIKSARAASTKKDARAEDVLGAIWDKAKTSDNELLSTSWKKIALRGGSRGAAADRDLDAMIQLFDTAARFSERFPYSRPSAFFDEISNESIAGDLITAQGVRSDVVEILTVHSSKGREWKVVAVAGLQEGVWPNLKQRSSLLGSERLVERERHGDLARKELDVIAASALFEDERRLLHVAVTRAKQCLIVTAVQREEDEPSSYFDEIAGIVFGDITESPVITEVPRPLTTPALIATLRRELQSESAEDAAALIKTLINEGITSADPENWLGAKSISTNQPLVPGDGVVSVSPSGAEMFTECGVKWFFEKSGGTNGDSTAQILGSAIHEFARIKVEDPEISEAALVEKLTASWPLIDQSQGWVSSTALSRAIKMLERFARYHADMTRKVVGAELDFEFTVGRAKVRGSIDRIEIDSDGNYFVIDFKTGKKIVTGEKAKTHLQLAAYQLAVALDGFKEKLDGTHTSGAELVYLADGTKKATTRKQPVINKDEVAAQLQEIAIGMGAQNFIAKKNEMCKKCVVKSSCPIQNEGRTVIS</sequence>
<dbReference type="InterPro" id="IPR014017">
    <property type="entry name" value="DNA_helicase_UvrD-like_C"/>
</dbReference>
<evidence type="ECO:0000256" key="14">
    <source>
        <dbReference type="ARBA" id="ARBA00048988"/>
    </source>
</evidence>
<dbReference type="Gene3D" id="1.10.486.10">
    <property type="entry name" value="PCRA, domain 4"/>
    <property type="match status" value="1"/>
</dbReference>
<proteinExistence type="inferred from homology"/>
<organism evidence="17">
    <name type="scientific">freshwater metagenome</name>
    <dbReference type="NCBI Taxonomy" id="449393"/>
    <lineage>
        <taxon>unclassified sequences</taxon>
        <taxon>metagenomes</taxon>
        <taxon>ecological metagenomes</taxon>
    </lineage>
</organism>
<name>A0A6J7DQE0_9ZZZZ</name>
<dbReference type="Gene3D" id="3.90.320.10">
    <property type="match status" value="1"/>
</dbReference>
<dbReference type="GO" id="GO:0005829">
    <property type="term" value="C:cytosol"/>
    <property type="evidence" value="ECO:0007669"/>
    <property type="project" value="TreeGrafter"/>
</dbReference>
<dbReference type="PANTHER" id="PTHR11070">
    <property type="entry name" value="UVRD / RECB / PCRA DNA HELICASE FAMILY MEMBER"/>
    <property type="match status" value="1"/>
</dbReference>
<dbReference type="Pfam" id="PF12705">
    <property type="entry name" value="PDDEXK_1"/>
    <property type="match status" value="1"/>
</dbReference>
<dbReference type="Gene3D" id="1.10.10.160">
    <property type="match status" value="1"/>
</dbReference>
<evidence type="ECO:0000259" key="16">
    <source>
        <dbReference type="PROSITE" id="PS51217"/>
    </source>
</evidence>
<evidence type="ECO:0000256" key="4">
    <source>
        <dbReference type="ARBA" id="ARBA00022763"/>
    </source>
</evidence>
<keyword evidence="6" id="KW-0347">Helicase</keyword>